<feature type="domain" description="Phage tail collar" evidence="1">
    <location>
        <begin position="7"/>
        <end position="63"/>
    </location>
</feature>
<comment type="caution">
    <text evidence="2">The sequence shown here is derived from an EMBL/GenBank/DDBJ whole genome shotgun (WGS) entry which is preliminary data.</text>
</comment>
<gene>
    <name evidence="2" type="ORF">IEZ25_11945</name>
</gene>
<dbReference type="InterPro" id="IPR037053">
    <property type="entry name" value="Phage_tail_collar_dom_sf"/>
</dbReference>
<dbReference type="Pfam" id="PF07484">
    <property type="entry name" value="Collar"/>
    <property type="match status" value="1"/>
</dbReference>
<dbReference type="Proteomes" id="UP000649289">
    <property type="component" value="Unassembled WGS sequence"/>
</dbReference>
<organism evidence="2 3">
    <name type="scientific">Nocardioides hwasunensis</name>
    <dbReference type="NCBI Taxonomy" id="397258"/>
    <lineage>
        <taxon>Bacteria</taxon>
        <taxon>Bacillati</taxon>
        <taxon>Actinomycetota</taxon>
        <taxon>Actinomycetes</taxon>
        <taxon>Propionibacteriales</taxon>
        <taxon>Nocardioidaceae</taxon>
        <taxon>Nocardioides</taxon>
    </lineage>
</organism>
<evidence type="ECO:0000313" key="3">
    <source>
        <dbReference type="Proteomes" id="UP000649289"/>
    </source>
</evidence>
<dbReference type="EMBL" id="JACXYY010000004">
    <property type="protein sequence ID" value="MBD3915328.1"/>
    <property type="molecule type" value="Genomic_DNA"/>
</dbReference>
<accession>A0ABR8MGX8</accession>
<keyword evidence="3" id="KW-1185">Reference proteome</keyword>
<dbReference type="Gene3D" id="3.90.1340.10">
    <property type="entry name" value="Phage tail collar domain"/>
    <property type="match status" value="1"/>
</dbReference>
<protein>
    <submittedName>
        <fullName evidence="2">Phage tail protein</fullName>
    </submittedName>
</protein>
<dbReference type="SUPFAM" id="SSF88874">
    <property type="entry name" value="Receptor-binding domain of short tail fibre protein gp12"/>
    <property type="match status" value="1"/>
</dbReference>
<proteinExistence type="predicted"/>
<reference evidence="2 3" key="1">
    <citation type="submission" date="2020-09" db="EMBL/GenBank/DDBJ databases">
        <title>novel species in genus Nocardioides.</title>
        <authorList>
            <person name="Zhang G."/>
        </authorList>
    </citation>
    <scope>NUCLEOTIDE SEQUENCE [LARGE SCALE GENOMIC DNA]</scope>
    <source>
        <strain evidence="2 3">19197</strain>
    </source>
</reference>
<evidence type="ECO:0000313" key="2">
    <source>
        <dbReference type="EMBL" id="MBD3915328.1"/>
    </source>
</evidence>
<name>A0ABR8MGX8_9ACTN</name>
<dbReference type="RefSeq" id="WP_191199637.1">
    <property type="nucleotide sequence ID" value="NZ_BAAAPA010000005.1"/>
</dbReference>
<dbReference type="InterPro" id="IPR011083">
    <property type="entry name" value="Phage_tail_collar_dom"/>
</dbReference>
<sequence>MSEPYIGELKILAFSYAPRGWALCNGQMLPINQNQALFAVLGVQYGGNGVTTFALPDLRGRVPVHPGAGLFVGQSGGEAAHQLTVNEMPAHTHAAQGSSAVTNPGGSPTGAVWAAGVANSFGSATGRAMSPAAVATSGSGAPFDNRPPFLALNWAIALTGIYPSRS</sequence>
<evidence type="ECO:0000259" key="1">
    <source>
        <dbReference type="Pfam" id="PF07484"/>
    </source>
</evidence>